<dbReference type="PANTHER" id="PTHR36842">
    <property type="entry name" value="PROTEIN TOLB HOMOLOG"/>
    <property type="match status" value="1"/>
</dbReference>
<dbReference type="PROSITE" id="PS51257">
    <property type="entry name" value="PROKAR_LIPOPROTEIN"/>
    <property type="match status" value="1"/>
</dbReference>
<organism evidence="2">
    <name type="scientific">marine metagenome</name>
    <dbReference type="NCBI Taxonomy" id="408172"/>
    <lineage>
        <taxon>unclassified sequences</taxon>
        <taxon>metagenomes</taxon>
        <taxon>ecological metagenomes</taxon>
    </lineage>
</organism>
<feature type="non-terminal residue" evidence="2">
    <location>
        <position position="246"/>
    </location>
</feature>
<dbReference type="Gene3D" id="2.120.10.30">
    <property type="entry name" value="TolB, C-terminal domain"/>
    <property type="match status" value="2"/>
</dbReference>
<dbReference type="EMBL" id="UINC01065884">
    <property type="protein sequence ID" value="SVB96000.1"/>
    <property type="molecule type" value="Genomic_DNA"/>
</dbReference>
<dbReference type="Pfam" id="PF07676">
    <property type="entry name" value="PD40"/>
    <property type="match status" value="4"/>
</dbReference>
<comment type="similarity">
    <text evidence="1">Belongs to the TolB family.</text>
</comment>
<accession>A0A382I8N9</accession>
<reference evidence="2" key="1">
    <citation type="submission" date="2018-05" db="EMBL/GenBank/DDBJ databases">
        <authorList>
            <person name="Lanie J.A."/>
            <person name="Ng W.-L."/>
            <person name="Kazmierczak K.M."/>
            <person name="Andrzejewski T.M."/>
            <person name="Davidsen T.M."/>
            <person name="Wayne K.J."/>
            <person name="Tettelin H."/>
            <person name="Glass J.I."/>
            <person name="Rusch D."/>
            <person name="Podicherti R."/>
            <person name="Tsui H.-C.T."/>
            <person name="Winkler M.E."/>
        </authorList>
    </citation>
    <scope>NUCLEOTIDE SEQUENCE</scope>
</reference>
<gene>
    <name evidence="2" type="ORF">METZ01_LOCUS248854</name>
</gene>
<dbReference type="InterPro" id="IPR011659">
    <property type="entry name" value="WD40"/>
</dbReference>
<name>A0A382I8N9_9ZZZZ</name>
<proteinExistence type="inferred from homology"/>
<dbReference type="PANTHER" id="PTHR36842:SF1">
    <property type="entry name" value="PROTEIN TOLB"/>
    <property type="match status" value="1"/>
</dbReference>
<sequence>MKRYLIISVLHLLIWLTTIISCFGPTQSYPVVQQILFISTRAGKTEVYTMDRDGSNQVNLTQHPDHDIEPQFSPNGFDFLFISNRDGNDDIYFAELEWYGGYTRYSIVNEMNVSNHHNYDGQPQFSPKGSSIVFESTRDGTYEIYLFDIGGSNLINISNHIANDRDPQFSPDGEYIVFVSDRDGDDEIFIVDIYGTNPVNITNNTKPERRPRYSPTGEKIVFESARDGNYEIYSMDVDGSNQINLT</sequence>
<protein>
    <recommendedName>
        <fullName evidence="3">DUF5050 domain-containing protein</fullName>
    </recommendedName>
</protein>
<evidence type="ECO:0008006" key="3">
    <source>
        <dbReference type="Google" id="ProtNLM"/>
    </source>
</evidence>
<dbReference type="InterPro" id="IPR011042">
    <property type="entry name" value="6-blade_b-propeller_TolB-like"/>
</dbReference>
<dbReference type="SUPFAM" id="SSF69304">
    <property type="entry name" value="Tricorn protease N-terminal domain"/>
    <property type="match status" value="1"/>
</dbReference>
<evidence type="ECO:0000313" key="2">
    <source>
        <dbReference type="EMBL" id="SVB96000.1"/>
    </source>
</evidence>
<evidence type="ECO:0000256" key="1">
    <source>
        <dbReference type="ARBA" id="ARBA00009820"/>
    </source>
</evidence>
<dbReference type="AlphaFoldDB" id="A0A382I8N9"/>